<feature type="region of interest" description="Disordered" evidence="3">
    <location>
        <begin position="892"/>
        <end position="921"/>
    </location>
</feature>
<comment type="caution">
    <text evidence="5">The sequence shown here is derived from an EMBL/GenBank/DDBJ whole genome shotgun (WGS) entry which is preliminary data.</text>
</comment>
<dbReference type="EMBL" id="JALJOQ010000002">
    <property type="protein sequence ID" value="KAK9813896.1"/>
    <property type="molecule type" value="Genomic_DNA"/>
</dbReference>
<evidence type="ECO:0000256" key="1">
    <source>
        <dbReference type="ARBA" id="ARBA00022737"/>
    </source>
</evidence>
<feature type="domain" description="PROP1-like PPR" evidence="4">
    <location>
        <begin position="454"/>
        <end position="626"/>
    </location>
</feature>
<feature type="compositionally biased region" description="Basic residues" evidence="3">
    <location>
        <begin position="71"/>
        <end position="81"/>
    </location>
</feature>
<evidence type="ECO:0000313" key="6">
    <source>
        <dbReference type="Proteomes" id="UP001465755"/>
    </source>
</evidence>
<dbReference type="PROSITE" id="PS51375">
    <property type="entry name" value="PPR"/>
    <property type="match status" value="3"/>
</dbReference>
<dbReference type="PANTHER" id="PTHR47935:SF1">
    <property type="entry name" value="PENTATRICOPEPTIDE REPEAT-CONTAINING PROTEIN MRL1, CHLOROPLASTIC"/>
    <property type="match status" value="1"/>
</dbReference>
<dbReference type="InterPro" id="IPR002885">
    <property type="entry name" value="PPR_rpt"/>
</dbReference>
<reference evidence="5 6" key="1">
    <citation type="journal article" date="2024" name="Nat. Commun.">
        <title>Phylogenomics reveals the evolutionary origins of lichenization in chlorophyte algae.</title>
        <authorList>
            <person name="Puginier C."/>
            <person name="Libourel C."/>
            <person name="Otte J."/>
            <person name="Skaloud P."/>
            <person name="Haon M."/>
            <person name="Grisel S."/>
            <person name="Petersen M."/>
            <person name="Berrin J.G."/>
            <person name="Delaux P.M."/>
            <person name="Dal Grande F."/>
            <person name="Keller J."/>
        </authorList>
    </citation>
    <scope>NUCLEOTIDE SEQUENCE [LARGE SCALE GENOMIC DNA]</scope>
    <source>
        <strain evidence="5 6">SAG 2036</strain>
    </source>
</reference>
<feature type="compositionally biased region" description="Polar residues" evidence="3">
    <location>
        <begin position="111"/>
        <end position="128"/>
    </location>
</feature>
<dbReference type="AlphaFoldDB" id="A0AAW1PK32"/>
<evidence type="ECO:0000313" key="5">
    <source>
        <dbReference type="EMBL" id="KAK9813896.1"/>
    </source>
</evidence>
<dbReference type="Pfam" id="PF17177">
    <property type="entry name" value="PPR_long"/>
    <property type="match status" value="1"/>
</dbReference>
<feature type="repeat" description="PPR" evidence="2">
    <location>
        <begin position="591"/>
        <end position="625"/>
    </location>
</feature>
<feature type="compositionally biased region" description="Low complexity" evidence="3">
    <location>
        <begin position="88"/>
        <end position="97"/>
    </location>
</feature>
<evidence type="ECO:0000256" key="2">
    <source>
        <dbReference type="PROSITE-ProRule" id="PRU00708"/>
    </source>
</evidence>
<evidence type="ECO:0000256" key="3">
    <source>
        <dbReference type="SAM" id="MobiDB-lite"/>
    </source>
</evidence>
<proteinExistence type="predicted"/>
<name>A0AAW1PK32_9CHLO</name>
<dbReference type="SUPFAM" id="SSF48452">
    <property type="entry name" value="TPR-like"/>
    <property type="match status" value="1"/>
</dbReference>
<protein>
    <recommendedName>
        <fullName evidence="4">PROP1-like PPR domain-containing protein</fullName>
    </recommendedName>
</protein>
<evidence type="ECO:0000259" key="4">
    <source>
        <dbReference type="Pfam" id="PF17177"/>
    </source>
</evidence>
<dbReference type="InterPro" id="IPR011990">
    <property type="entry name" value="TPR-like_helical_dom_sf"/>
</dbReference>
<keyword evidence="1" id="KW-0677">Repeat</keyword>
<dbReference type="InterPro" id="IPR053303">
    <property type="entry name" value="Chloroplast_PPR"/>
</dbReference>
<gene>
    <name evidence="5" type="ORF">WJX73_003687</name>
</gene>
<dbReference type="Proteomes" id="UP001465755">
    <property type="component" value="Unassembled WGS sequence"/>
</dbReference>
<accession>A0AAW1PK32</accession>
<dbReference type="NCBIfam" id="TIGR00756">
    <property type="entry name" value="PPR"/>
    <property type="match status" value="1"/>
</dbReference>
<dbReference type="Gene3D" id="1.25.40.10">
    <property type="entry name" value="Tetratricopeptide repeat domain"/>
    <property type="match status" value="3"/>
</dbReference>
<dbReference type="InterPro" id="IPR033443">
    <property type="entry name" value="PROP1-like_PPR_dom"/>
</dbReference>
<organism evidence="5 6">
    <name type="scientific">Symbiochloris irregularis</name>
    <dbReference type="NCBI Taxonomy" id="706552"/>
    <lineage>
        <taxon>Eukaryota</taxon>
        <taxon>Viridiplantae</taxon>
        <taxon>Chlorophyta</taxon>
        <taxon>core chlorophytes</taxon>
        <taxon>Trebouxiophyceae</taxon>
        <taxon>Trebouxiales</taxon>
        <taxon>Trebouxiaceae</taxon>
        <taxon>Symbiochloris</taxon>
    </lineage>
</organism>
<sequence length="1037" mass="110257">MLGQVSLGGCPASGVLALQQALCWQSRPHARHIADALAQASAASDCCAGEDRPGRRPCVTCGAYASPQSHRAQHQPRRQQRARTLTGPRCASSSSSLPAPPCPGDGAQPRSLGQASQRQGVASTSGRPNANDKGAQATTRRETSHKTRAAAGAFQTASVLFTSRTRLDNMADNTARIASLHASEALETINDNVAAGNLIGALSCMQALASGQRQCVLDRVSHAPFLRLAKRRAEEGSGRISVMQTLQFLALLGPAAADAKLCTLAVNVCISAADPAACLEVMRIISGQCTNPDPEMRASFVTACAAMGDLERAVAMHTEYTSAPRAHWEGQASHVALLNAFTNAMRQRPLGDRRASLVLLQRAVKVVDDIRAAGAEVSSEVLQALAAAAGRAGQVQQALQICQELQAKGKVDARVFTILVHALVAADKRELALKTYARAKKYGISGNVRLFTAAISACATPSQYADVDTAMEIYQDMLRAGIKPDHRAFAVLIRVAGLGGRMDVVLQLQDAMVSVGVPPSRATQSALVSACVANGELDHALALVTDRQLSWRALPLQAGYNALVAGLARLARLDDIVTVLGSMHQAGLRPDAYTFTAVLAACQRLSAYGLAISVYRLMRRQGVAVDEAVCFEALRACFNALREHWTPSGYPPAFPDQQVHRGGVTDATAHALFSALDPTGAHSPSMQATELHAQDAEQGGPQAYWTSLALGVYRDALGAGMQPRLHVLERLVSCLRLPLDPEDKYALNLTDALGQQQGQKSATMPDVKGFGGPLAGLPAEAIDLPSPFDTRAIAVVQGAISQGILVPPTATNLDMRNMPPNLAQAYLFTALTAVDSARVANRNAYKPAGLSILVPAFNWYDICIPSYGNQGYTQEFGPFTSEDAEDYWSQDRSPKDFFAQPPAPKPSMLEEDLSGNSDDVTAGEDHDRLALYQDAWAASQDEEDGAAANLRNLPAHCPLDDRVGLGVAGMLRRIGLDAIIQANEGKIVVTSQALVNWLRECSRSSSQAAASALWQSVRKGGMGTAMTEQQRFIRLGV</sequence>
<keyword evidence="6" id="KW-1185">Reference proteome</keyword>
<feature type="region of interest" description="Disordered" evidence="3">
    <location>
        <begin position="65"/>
        <end position="151"/>
    </location>
</feature>
<feature type="repeat" description="PPR" evidence="2">
    <location>
        <begin position="447"/>
        <end position="484"/>
    </location>
</feature>
<dbReference type="PANTHER" id="PTHR47935">
    <property type="entry name" value="PENTATRICOPEPTIDE REPEAT-CONTAINING PROTEIN MRL1, CHLOROPLASTIC"/>
    <property type="match status" value="1"/>
</dbReference>
<feature type="repeat" description="PPR" evidence="2">
    <location>
        <begin position="556"/>
        <end position="590"/>
    </location>
</feature>